<dbReference type="HOGENOM" id="CLU_044614_3_1_1"/>
<comment type="caution">
    <text evidence="3">The sequence shown here is derived from an EMBL/GenBank/DDBJ whole genome shotgun (WGS) entry which is preliminary data.</text>
</comment>
<protein>
    <recommendedName>
        <fullName evidence="5">Integral membrane protein</fullName>
    </recommendedName>
</protein>
<feature type="transmembrane region" description="Helical" evidence="2">
    <location>
        <begin position="210"/>
        <end position="236"/>
    </location>
</feature>
<evidence type="ECO:0000256" key="1">
    <source>
        <dbReference type="SAM" id="MobiDB-lite"/>
    </source>
</evidence>
<dbReference type="Proteomes" id="UP000017559">
    <property type="component" value="Unassembled WGS sequence"/>
</dbReference>
<keyword evidence="2" id="KW-0472">Membrane</keyword>
<keyword evidence="2" id="KW-0812">Transmembrane</keyword>
<keyword evidence="4" id="KW-1185">Reference proteome</keyword>
<name>V2YUU5_MONRO</name>
<proteinExistence type="predicted"/>
<evidence type="ECO:0000313" key="3">
    <source>
        <dbReference type="EMBL" id="ESK95454.1"/>
    </source>
</evidence>
<accession>V2YUU5</accession>
<dbReference type="STRING" id="1381753.V2YUU5"/>
<dbReference type="KEGG" id="mrr:Moror_12764"/>
<organism evidence="3 4">
    <name type="scientific">Moniliophthora roreri (strain MCA 2997)</name>
    <name type="common">Cocoa frosty pod rot fungus</name>
    <name type="synonym">Crinipellis roreri</name>
    <dbReference type="NCBI Taxonomy" id="1381753"/>
    <lineage>
        <taxon>Eukaryota</taxon>
        <taxon>Fungi</taxon>
        <taxon>Dikarya</taxon>
        <taxon>Basidiomycota</taxon>
        <taxon>Agaricomycotina</taxon>
        <taxon>Agaricomycetes</taxon>
        <taxon>Agaricomycetidae</taxon>
        <taxon>Agaricales</taxon>
        <taxon>Marasmiineae</taxon>
        <taxon>Marasmiaceae</taxon>
        <taxon>Moniliophthora</taxon>
    </lineage>
</organism>
<feature type="region of interest" description="Disordered" evidence="1">
    <location>
        <begin position="301"/>
        <end position="338"/>
    </location>
</feature>
<sequence length="338" mass="37280">MAASVSPVVSVLSSILLELLVYGFNIAVYCLCVYTLVKKSTSDTAKSTTILVTLSTLLFMSASAHMAVNIARLVEGYIKSPTRAAIIAYLLNITEPSNVAKQFLLVFVNLFSDMLLTWRVYLIWQRNLTITLIPAFLCTGTFVCGIVTGSYETLVQPGQTIFLARISSWATSQFSLSFAMNVSTTILIASRIWYVTKDIRETMPEYMEPYLRIIVIVVESASLAAVAQIIQLAFYVEKFPGIYFISDTIVQIVAMAPMIIIVLVGMSGSRKSAVWGTAYTASDELSDMQFQARTGDQIELSSKARRSRSTRSAFASRDTTEDGEYHMESPVKTDISGV</sequence>
<feature type="transmembrane region" description="Helical" evidence="2">
    <location>
        <begin position="128"/>
        <end position="149"/>
    </location>
</feature>
<reference evidence="3 4" key="1">
    <citation type="journal article" date="2014" name="BMC Genomics">
        <title>Genome and secretome analysis of the hemibiotrophic fungal pathogen, Moniliophthora roreri, which causes frosty pod rot disease of cacao: mechanisms of the biotrophic and necrotrophic phases.</title>
        <authorList>
            <person name="Meinhardt L.W."/>
            <person name="Costa G.G.L."/>
            <person name="Thomazella D.P.T."/>
            <person name="Teixeira P.J.P.L."/>
            <person name="Carazzolle M.F."/>
            <person name="Schuster S.C."/>
            <person name="Carlson J.E."/>
            <person name="Guiltinan M.J."/>
            <person name="Mieczkowski P."/>
            <person name="Farmer A."/>
            <person name="Ramaraj T."/>
            <person name="Crozier J."/>
            <person name="Davis R.E."/>
            <person name="Shao J."/>
            <person name="Melnick R.L."/>
            <person name="Pereira G.A.G."/>
            <person name="Bailey B.A."/>
        </authorList>
    </citation>
    <scope>NUCLEOTIDE SEQUENCE [LARGE SCALE GENOMIC DNA]</scope>
    <source>
        <strain evidence="3 4">MCA 2997</strain>
    </source>
</reference>
<gene>
    <name evidence="3" type="ORF">Moror_12764</name>
</gene>
<feature type="transmembrane region" description="Helical" evidence="2">
    <location>
        <begin position="242"/>
        <end position="264"/>
    </location>
</feature>
<dbReference type="EMBL" id="AWSO01000080">
    <property type="protein sequence ID" value="ESK95454.1"/>
    <property type="molecule type" value="Genomic_DNA"/>
</dbReference>
<keyword evidence="2" id="KW-1133">Transmembrane helix</keyword>
<feature type="transmembrane region" description="Helical" evidence="2">
    <location>
        <begin position="169"/>
        <end position="189"/>
    </location>
</feature>
<feature type="compositionally biased region" description="Basic and acidic residues" evidence="1">
    <location>
        <begin position="318"/>
        <end position="331"/>
    </location>
</feature>
<evidence type="ECO:0000313" key="4">
    <source>
        <dbReference type="Proteomes" id="UP000017559"/>
    </source>
</evidence>
<evidence type="ECO:0008006" key="5">
    <source>
        <dbReference type="Google" id="ProtNLM"/>
    </source>
</evidence>
<feature type="transmembrane region" description="Helical" evidence="2">
    <location>
        <begin position="49"/>
        <end position="71"/>
    </location>
</feature>
<evidence type="ECO:0000256" key="2">
    <source>
        <dbReference type="SAM" id="Phobius"/>
    </source>
</evidence>
<dbReference type="OrthoDB" id="3357408at2759"/>
<dbReference type="AlphaFoldDB" id="V2YUU5"/>
<feature type="transmembrane region" description="Helical" evidence="2">
    <location>
        <begin position="15"/>
        <end position="37"/>
    </location>
</feature>
<feature type="transmembrane region" description="Helical" evidence="2">
    <location>
        <begin position="103"/>
        <end position="121"/>
    </location>
</feature>